<accession>A0A183DD78</accession>
<protein>
    <submittedName>
        <fullName evidence="8">DSHCT domain-containing protein</fullName>
    </submittedName>
</protein>
<keyword evidence="2" id="KW-0378">Hydrolase</keyword>
<name>A0A183DD78_9BILA</name>
<gene>
    <name evidence="6" type="ORF">GPUH_LOCUS6669</name>
</gene>
<evidence type="ECO:0000259" key="5">
    <source>
        <dbReference type="SMART" id="SM01142"/>
    </source>
</evidence>
<organism evidence="8">
    <name type="scientific">Gongylonema pulchrum</name>
    <dbReference type="NCBI Taxonomy" id="637853"/>
    <lineage>
        <taxon>Eukaryota</taxon>
        <taxon>Metazoa</taxon>
        <taxon>Ecdysozoa</taxon>
        <taxon>Nematoda</taxon>
        <taxon>Chromadorea</taxon>
        <taxon>Rhabditida</taxon>
        <taxon>Spirurina</taxon>
        <taxon>Spiruromorpha</taxon>
        <taxon>Spiruroidea</taxon>
        <taxon>Gongylonematidae</taxon>
        <taxon>Gongylonema</taxon>
    </lineage>
</organism>
<dbReference type="EMBL" id="UYRT01016028">
    <property type="protein sequence ID" value="VDK55561.1"/>
    <property type="molecule type" value="Genomic_DNA"/>
</dbReference>
<evidence type="ECO:0000313" key="6">
    <source>
        <dbReference type="EMBL" id="VDK55561.1"/>
    </source>
</evidence>
<proteinExistence type="predicted"/>
<dbReference type="GO" id="GO:0005524">
    <property type="term" value="F:ATP binding"/>
    <property type="evidence" value="ECO:0007669"/>
    <property type="project" value="UniProtKB-KW"/>
</dbReference>
<dbReference type="GO" id="GO:0000460">
    <property type="term" value="P:maturation of 5.8S rRNA"/>
    <property type="evidence" value="ECO:0007669"/>
    <property type="project" value="TreeGrafter"/>
</dbReference>
<evidence type="ECO:0000313" key="7">
    <source>
        <dbReference type="Proteomes" id="UP000271098"/>
    </source>
</evidence>
<dbReference type="GO" id="GO:0004386">
    <property type="term" value="F:helicase activity"/>
    <property type="evidence" value="ECO:0007669"/>
    <property type="project" value="UniProtKB-KW"/>
</dbReference>
<dbReference type="AlphaFoldDB" id="A0A183DD78"/>
<dbReference type="Gene3D" id="1.10.3380.30">
    <property type="match status" value="1"/>
</dbReference>
<evidence type="ECO:0000256" key="4">
    <source>
        <dbReference type="ARBA" id="ARBA00022840"/>
    </source>
</evidence>
<evidence type="ECO:0000256" key="3">
    <source>
        <dbReference type="ARBA" id="ARBA00022806"/>
    </source>
</evidence>
<dbReference type="Proteomes" id="UP000271098">
    <property type="component" value="Unassembled WGS sequence"/>
</dbReference>
<keyword evidence="3" id="KW-0347">Helicase</keyword>
<evidence type="ECO:0000256" key="2">
    <source>
        <dbReference type="ARBA" id="ARBA00022801"/>
    </source>
</evidence>
<dbReference type="InterPro" id="IPR012961">
    <property type="entry name" value="Ski2/MTR4_C"/>
</dbReference>
<dbReference type="WBParaSite" id="GPUH_0000667801-mRNA-1">
    <property type="protein sequence ID" value="GPUH_0000667801-mRNA-1"/>
    <property type="gene ID" value="GPUH_0000667801"/>
</dbReference>
<reference evidence="8" key="1">
    <citation type="submission" date="2016-06" db="UniProtKB">
        <authorList>
            <consortium name="WormBaseParasite"/>
        </authorList>
    </citation>
    <scope>IDENTIFICATION</scope>
</reference>
<reference evidence="6 7" key="2">
    <citation type="submission" date="2018-11" db="EMBL/GenBank/DDBJ databases">
        <authorList>
            <consortium name="Pathogen Informatics"/>
        </authorList>
    </citation>
    <scope>NUCLEOTIDE SEQUENCE [LARGE SCALE GENOMIC DNA]</scope>
</reference>
<keyword evidence="7" id="KW-1185">Reference proteome</keyword>
<evidence type="ECO:0000313" key="8">
    <source>
        <dbReference type="WBParaSite" id="GPUH_0000667801-mRNA-1"/>
    </source>
</evidence>
<dbReference type="PANTHER" id="PTHR12131">
    <property type="entry name" value="ATP-DEPENDENT RNA AND DNA HELICASE"/>
    <property type="match status" value="1"/>
</dbReference>
<feature type="domain" description="ATP-dependent RNA helicase Ski2/MTR4 C-terminal" evidence="5">
    <location>
        <begin position="4"/>
        <end position="132"/>
    </location>
</feature>
<dbReference type="GO" id="GO:0016787">
    <property type="term" value="F:hydrolase activity"/>
    <property type="evidence" value="ECO:0007669"/>
    <property type="project" value="UniProtKB-KW"/>
</dbReference>
<dbReference type="SMART" id="SM01142">
    <property type="entry name" value="DSHCT"/>
    <property type="match status" value="1"/>
</dbReference>
<dbReference type="GO" id="GO:0005634">
    <property type="term" value="C:nucleus"/>
    <property type="evidence" value="ECO:0007669"/>
    <property type="project" value="TreeGrafter"/>
</dbReference>
<keyword evidence="4" id="KW-0067">ATP-binding</keyword>
<dbReference type="OrthoDB" id="64767at2759"/>
<keyword evidence="1" id="KW-0547">Nucleotide-binding</keyword>
<evidence type="ECO:0000256" key="1">
    <source>
        <dbReference type="ARBA" id="ARBA00022741"/>
    </source>
</evidence>
<dbReference type="PANTHER" id="PTHR12131:SF7">
    <property type="entry name" value="EXOSOME RNA HELICASE MTR4"/>
    <property type="match status" value="1"/>
</dbReference>
<sequence length="145" mass="15957">MNFKGRVACEISAADELVLTEMMFGGVFTELDASQMAALLSCFVFEEKASATNLGDELGGCLRAMQGYARHIAVLSKESKLEIDEDQYVESFKPHLMDVIHTWCCGSSFAEILQKTDVFEGRISVTDCSFMLVIGCGLSITYKTI</sequence>
<dbReference type="InterPro" id="IPR050699">
    <property type="entry name" value="RNA-DNA_Helicase"/>
</dbReference>
<dbReference type="Pfam" id="PF08148">
    <property type="entry name" value="DSHCT"/>
    <property type="match status" value="1"/>
</dbReference>